<dbReference type="Gene3D" id="3.30.70.1120">
    <property type="entry name" value="TT1725-like"/>
    <property type="match status" value="1"/>
</dbReference>
<evidence type="ECO:0000313" key="1">
    <source>
        <dbReference type="EMBL" id="TQV73431.1"/>
    </source>
</evidence>
<sequence>MVIGLLTLEFHLPGCRSLKEKRHRLSGLKQRFGRLANIAVSEAGFHDRHQQAQWCFLGLASDSKGLEQLLAPIETYAASQLDAVITQRSLERL</sequence>
<dbReference type="AlphaFoldDB" id="A0A545T897"/>
<comment type="caution">
    <text evidence="1">The sequence shown here is derived from an EMBL/GenBank/DDBJ whole genome shotgun (WGS) entry which is preliminary data.</text>
</comment>
<name>A0A545T897_9GAMM</name>
<evidence type="ECO:0000313" key="2">
    <source>
        <dbReference type="Proteomes" id="UP000319732"/>
    </source>
</evidence>
<dbReference type="OrthoDB" id="9809023at2"/>
<dbReference type="RefSeq" id="WP_142905559.1">
    <property type="nucleotide sequence ID" value="NZ_ML660097.1"/>
</dbReference>
<dbReference type="InterPro" id="IPR036746">
    <property type="entry name" value="TT1725-like_sf"/>
</dbReference>
<dbReference type="EMBL" id="VHSG01000018">
    <property type="protein sequence ID" value="TQV73431.1"/>
    <property type="molecule type" value="Genomic_DNA"/>
</dbReference>
<protein>
    <submittedName>
        <fullName evidence="1">DUF503 domain-containing protein</fullName>
    </submittedName>
</protein>
<accession>A0A545T897</accession>
<dbReference type="InterPro" id="IPR007546">
    <property type="entry name" value="DUF503"/>
</dbReference>
<proteinExistence type="predicted"/>
<organism evidence="1 2">
    <name type="scientific">Exilibacterium tricleocarpae</name>
    <dbReference type="NCBI Taxonomy" id="2591008"/>
    <lineage>
        <taxon>Bacteria</taxon>
        <taxon>Pseudomonadati</taxon>
        <taxon>Pseudomonadota</taxon>
        <taxon>Gammaproteobacteria</taxon>
        <taxon>Cellvibrionales</taxon>
        <taxon>Cellvibrionaceae</taxon>
        <taxon>Exilibacterium</taxon>
    </lineage>
</organism>
<reference evidence="1 2" key="1">
    <citation type="submission" date="2019-06" db="EMBL/GenBank/DDBJ databases">
        <title>Whole genome sequence for Cellvibrionaceae sp. R142.</title>
        <authorList>
            <person name="Wang G."/>
        </authorList>
    </citation>
    <scope>NUCLEOTIDE SEQUENCE [LARGE SCALE GENOMIC DNA]</scope>
    <source>
        <strain evidence="1 2">R142</strain>
    </source>
</reference>
<dbReference type="SUPFAM" id="SSF103007">
    <property type="entry name" value="Hypothetical protein TT1725"/>
    <property type="match status" value="1"/>
</dbReference>
<dbReference type="Pfam" id="PF04456">
    <property type="entry name" value="DUF503"/>
    <property type="match status" value="1"/>
</dbReference>
<dbReference type="Proteomes" id="UP000319732">
    <property type="component" value="Unassembled WGS sequence"/>
</dbReference>
<gene>
    <name evidence="1" type="ORF">FKG94_17150</name>
</gene>
<keyword evidence="2" id="KW-1185">Reference proteome</keyword>